<proteinExistence type="predicted"/>
<evidence type="ECO:0000313" key="1">
    <source>
        <dbReference type="EMBL" id="CAG8743307.1"/>
    </source>
</evidence>
<accession>A0ACA9QAD5</accession>
<dbReference type="EMBL" id="CAJVQC010029668">
    <property type="protein sequence ID" value="CAG8743307.1"/>
    <property type="molecule type" value="Genomic_DNA"/>
</dbReference>
<comment type="caution">
    <text evidence="1">The sequence shown here is derived from an EMBL/GenBank/DDBJ whole genome shotgun (WGS) entry which is preliminary data.</text>
</comment>
<name>A0ACA9QAD5_9GLOM</name>
<feature type="non-terminal residue" evidence="1">
    <location>
        <position position="1"/>
    </location>
</feature>
<gene>
    <name evidence="1" type="ORF">RPERSI_LOCUS13384</name>
</gene>
<keyword evidence="2" id="KW-1185">Reference proteome</keyword>
<sequence>VTFHLGARSIGLLSLMATESNKGTPIFMAHGILDAVVPYNFGKLSSESLNSNGYRINFKTYNTLPHSLNAEELQDLAQFLKDVIPDV</sequence>
<reference evidence="1" key="1">
    <citation type="submission" date="2021-06" db="EMBL/GenBank/DDBJ databases">
        <authorList>
            <person name="Kallberg Y."/>
            <person name="Tangrot J."/>
            <person name="Rosling A."/>
        </authorList>
    </citation>
    <scope>NUCLEOTIDE SEQUENCE</scope>
    <source>
        <strain evidence="1">MA461A</strain>
    </source>
</reference>
<organism evidence="1 2">
    <name type="scientific">Racocetra persica</name>
    <dbReference type="NCBI Taxonomy" id="160502"/>
    <lineage>
        <taxon>Eukaryota</taxon>
        <taxon>Fungi</taxon>
        <taxon>Fungi incertae sedis</taxon>
        <taxon>Mucoromycota</taxon>
        <taxon>Glomeromycotina</taxon>
        <taxon>Glomeromycetes</taxon>
        <taxon>Diversisporales</taxon>
        <taxon>Gigasporaceae</taxon>
        <taxon>Racocetra</taxon>
    </lineage>
</organism>
<evidence type="ECO:0000313" key="2">
    <source>
        <dbReference type="Proteomes" id="UP000789920"/>
    </source>
</evidence>
<dbReference type="Proteomes" id="UP000789920">
    <property type="component" value="Unassembled WGS sequence"/>
</dbReference>
<protein>
    <submittedName>
        <fullName evidence="1">37101_t:CDS:1</fullName>
    </submittedName>
</protein>